<dbReference type="GO" id="GO:0000166">
    <property type="term" value="F:nucleotide binding"/>
    <property type="evidence" value="ECO:0007669"/>
    <property type="project" value="UniProtKB-KW"/>
</dbReference>
<evidence type="ECO:0000256" key="1">
    <source>
        <dbReference type="ARBA" id="ARBA00008894"/>
    </source>
</evidence>
<evidence type="ECO:0000256" key="2">
    <source>
        <dbReference type="ARBA" id="ARBA00022614"/>
    </source>
</evidence>
<dbReference type="PANTHER" id="PTHR19338">
    <property type="entry name" value="TRANSLOCASE OF INNER MITOCHONDRIAL MEMBRANE 13 HOMOLOG"/>
    <property type="match status" value="1"/>
</dbReference>
<sequence length="270" mass="30120">MAEFALGLTKTAVEGTVSRVKLAIDEEAKLKVRVQNDLLFITGEFQMMQSFLKVANKERAKNDVVRTWVRQIRDLAFDVEDCVELIVSLDVKSGWSWLWRVLPGCMAPPRPLDKAVAEIQRLKARVEDVSHRNTRYNLIGDSGSDSSTVITIASSVLPELIPANDAASASSSTFQLLQEVWEAAGKMRHDKEDLGKLLADEGSDLEVISLWGSQGPAADLGTTSILRTAYNDPKICQDFKIRAWVKLMHPFSPDKFLKRGILSSWKSYPL</sequence>
<evidence type="ECO:0000256" key="3">
    <source>
        <dbReference type="ARBA" id="ARBA00022737"/>
    </source>
</evidence>
<dbReference type="EMBL" id="JAUUTY010000005">
    <property type="protein sequence ID" value="KAK1632570.1"/>
    <property type="molecule type" value="Genomic_DNA"/>
</dbReference>
<evidence type="ECO:0000313" key="7">
    <source>
        <dbReference type="EMBL" id="KAK1632570.1"/>
    </source>
</evidence>
<evidence type="ECO:0000313" key="8">
    <source>
        <dbReference type="Proteomes" id="UP001231189"/>
    </source>
</evidence>
<dbReference type="InterPro" id="IPR038005">
    <property type="entry name" value="RX-like_CC"/>
</dbReference>
<dbReference type="CDD" id="cd14798">
    <property type="entry name" value="RX-CC_like"/>
    <property type="match status" value="1"/>
</dbReference>
<evidence type="ECO:0000256" key="5">
    <source>
        <dbReference type="ARBA" id="ARBA00022821"/>
    </source>
</evidence>
<proteinExistence type="inferred from homology"/>
<dbReference type="Gene3D" id="1.20.5.4130">
    <property type="match status" value="1"/>
</dbReference>
<dbReference type="AlphaFoldDB" id="A0AAD8RVL6"/>
<dbReference type="Pfam" id="PF18052">
    <property type="entry name" value="Rx_N"/>
    <property type="match status" value="1"/>
</dbReference>
<organism evidence="7 8">
    <name type="scientific">Lolium multiflorum</name>
    <name type="common">Italian ryegrass</name>
    <name type="synonym">Lolium perenne subsp. multiflorum</name>
    <dbReference type="NCBI Taxonomy" id="4521"/>
    <lineage>
        <taxon>Eukaryota</taxon>
        <taxon>Viridiplantae</taxon>
        <taxon>Streptophyta</taxon>
        <taxon>Embryophyta</taxon>
        <taxon>Tracheophyta</taxon>
        <taxon>Spermatophyta</taxon>
        <taxon>Magnoliopsida</taxon>
        <taxon>Liliopsida</taxon>
        <taxon>Poales</taxon>
        <taxon>Poaceae</taxon>
        <taxon>BOP clade</taxon>
        <taxon>Pooideae</taxon>
        <taxon>Poodae</taxon>
        <taxon>Poeae</taxon>
        <taxon>Poeae Chloroplast Group 2 (Poeae type)</taxon>
        <taxon>Loliodinae</taxon>
        <taxon>Loliinae</taxon>
        <taxon>Lolium</taxon>
    </lineage>
</organism>
<keyword evidence="4" id="KW-0547">Nucleotide-binding</keyword>
<dbReference type="GO" id="GO:0006952">
    <property type="term" value="P:defense response"/>
    <property type="evidence" value="ECO:0007669"/>
    <property type="project" value="UniProtKB-KW"/>
</dbReference>
<name>A0AAD8RVL6_LOLMU</name>
<reference evidence="7" key="1">
    <citation type="submission" date="2023-07" db="EMBL/GenBank/DDBJ databases">
        <title>A chromosome-level genome assembly of Lolium multiflorum.</title>
        <authorList>
            <person name="Chen Y."/>
            <person name="Copetti D."/>
            <person name="Kolliker R."/>
            <person name="Studer B."/>
        </authorList>
    </citation>
    <scope>NUCLEOTIDE SEQUENCE</scope>
    <source>
        <strain evidence="7">02402/16</strain>
        <tissue evidence="7">Leaf</tissue>
    </source>
</reference>
<evidence type="ECO:0000259" key="6">
    <source>
        <dbReference type="Pfam" id="PF18052"/>
    </source>
</evidence>
<keyword evidence="5" id="KW-0611">Plant defense</keyword>
<dbReference type="PANTHER" id="PTHR19338:SF58">
    <property type="entry name" value="OS09G0517100 PROTEIN"/>
    <property type="match status" value="1"/>
</dbReference>
<keyword evidence="8" id="KW-1185">Reference proteome</keyword>
<protein>
    <recommendedName>
        <fullName evidence="6">Disease resistance N-terminal domain-containing protein</fullName>
    </recommendedName>
</protein>
<evidence type="ECO:0000256" key="4">
    <source>
        <dbReference type="ARBA" id="ARBA00022741"/>
    </source>
</evidence>
<keyword evidence="2" id="KW-0433">Leucine-rich repeat</keyword>
<gene>
    <name evidence="7" type="ORF">QYE76_006885</name>
</gene>
<dbReference type="InterPro" id="IPR041118">
    <property type="entry name" value="Rx_N"/>
</dbReference>
<comment type="similarity">
    <text evidence="1">Belongs to the disease resistance NB-LRR family.</text>
</comment>
<feature type="domain" description="Disease resistance N-terminal" evidence="6">
    <location>
        <begin position="13"/>
        <end position="86"/>
    </location>
</feature>
<dbReference type="Proteomes" id="UP001231189">
    <property type="component" value="Unassembled WGS sequence"/>
</dbReference>
<accession>A0AAD8RVL6</accession>
<keyword evidence="3" id="KW-0677">Repeat</keyword>
<comment type="caution">
    <text evidence="7">The sequence shown here is derived from an EMBL/GenBank/DDBJ whole genome shotgun (WGS) entry which is preliminary data.</text>
</comment>